<sequence>MNPSSASGQQLLQHAVSKSKLSHGSQSSSASRDAVLDEQAHSLEQEATNFMIGVMDECTHLGNFSIPIDPNLVIIVAATRDAYVPRQGVIPLDQLWPGSEVRYIDQGHIAAFLLHNNVFRKAITDSFNKQMNLYHQR</sequence>
<feature type="region of interest" description="Disordered" evidence="1">
    <location>
        <begin position="1"/>
        <end position="38"/>
    </location>
</feature>
<gene>
    <name evidence="2" type="ORF">C0Q70_05659</name>
</gene>
<dbReference type="SUPFAM" id="SSF53474">
    <property type="entry name" value="alpha/beta-Hydrolases"/>
    <property type="match status" value="1"/>
</dbReference>
<dbReference type="OrthoDB" id="9987145at2759"/>
<keyword evidence="3" id="KW-1185">Reference proteome</keyword>
<protein>
    <submittedName>
        <fullName evidence="2">Uncharacterized protein</fullName>
    </submittedName>
</protein>
<dbReference type="InterPro" id="IPR019149">
    <property type="entry name" value="ABHD18"/>
</dbReference>
<dbReference type="InterPro" id="IPR029058">
    <property type="entry name" value="AB_hydrolase_fold"/>
</dbReference>
<proteinExistence type="predicted"/>
<reference evidence="2 3" key="1">
    <citation type="submission" date="2018-04" db="EMBL/GenBank/DDBJ databases">
        <title>The genome of golden apple snail Pomacea canaliculata provides insight into stress tolerance and invasive adaptation.</title>
        <authorList>
            <person name="Liu C."/>
            <person name="Liu B."/>
            <person name="Ren Y."/>
            <person name="Zhang Y."/>
            <person name="Wang H."/>
            <person name="Li S."/>
            <person name="Jiang F."/>
            <person name="Yin L."/>
            <person name="Zhang G."/>
            <person name="Qian W."/>
            <person name="Fan W."/>
        </authorList>
    </citation>
    <scope>NUCLEOTIDE SEQUENCE [LARGE SCALE GENOMIC DNA]</scope>
    <source>
        <strain evidence="2">SZHN2017</strain>
        <tissue evidence="2">Muscle</tissue>
    </source>
</reference>
<evidence type="ECO:0000313" key="2">
    <source>
        <dbReference type="EMBL" id="PVD34387.1"/>
    </source>
</evidence>
<name>A0A2T7PLX1_POMCA</name>
<evidence type="ECO:0000313" key="3">
    <source>
        <dbReference type="Proteomes" id="UP000245119"/>
    </source>
</evidence>
<feature type="compositionally biased region" description="Polar residues" evidence="1">
    <location>
        <begin position="1"/>
        <end position="12"/>
    </location>
</feature>
<evidence type="ECO:0000256" key="1">
    <source>
        <dbReference type="SAM" id="MobiDB-lite"/>
    </source>
</evidence>
<organism evidence="2 3">
    <name type="scientific">Pomacea canaliculata</name>
    <name type="common">Golden apple snail</name>
    <dbReference type="NCBI Taxonomy" id="400727"/>
    <lineage>
        <taxon>Eukaryota</taxon>
        <taxon>Metazoa</taxon>
        <taxon>Spiralia</taxon>
        <taxon>Lophotrochozoa</taxon>
        <taxon>Mollusca</taxon>
        <taxon>Gastropoda</taxon>
        <taxon>Caenogastropoda</taxon>
        <taxon>Architaenioglossa</taxon>
        <taxon>Ampullarioidea</taxon>
        <taxon>Ampullariidae</taxon>
        <taxon>Pomacea</taxon>
    </lineage>
</organism>
<comment type="caution">
    <text evidence="2">The sequence shown here is derived from an EMBL/GenBank/DDBJ whole genome shotgun (WGS) entry which is preliminary data.</text>
</comment>
<feature type="compositionally biased region" description="Low complexity" evidence="1">
    <location>
        <begin position="18"/>
        <end position="31"/>
    </location>
</feature>
<dbReference type="EMBL" id="PZQS01000003">
    <property type="protein sequence ID" value="PVD34387.1"/>
    <property type="molecule type" value="Genomic_DNA"/>
</dbReference>
<accession>A0A2T7PLX1</accession>
<dbReference type="PANTHER" id="PTHR13617">
    <property type="entry name" value="PROTEIN ABHD18"/>
    <property type="match status" value="1"/>
</dbReference>
<dbReference type="Proteomes" id="UP000245119">
    <property type="component" value="Linkage Group LG3"/>
</dbReference>
<dbReference type="STRING" id="400727.A0A2T7PLX1"/>
<dbReference type="PANTHER" id="PTHR13617:SF14">
    <property type="entry name" value="PROTEIN ABHD18"/>
    <property type="match status" value="1"/>
</dbReference>
<dbReference type="Pfam" id="PF09752">
    <property type="entry name" value="ABHD18"/>
    <property type="match status" value="1"/>
</dbReference>
<dbReference type="AlphaFoldDB" id="A0A2T7PLX1"/>